<dbReference type="RefSeq" id="WP_115002261.1">
    <property type="nucleotide sequence ID" value="NZ_UFXS01000002.1"/>
</dbReference>
<accession>A0A376J687</accession>
<keyword evidence="1" id="KW-0732">Signal</keyword>
<sequence>MKKILSFLAFLCAIFTFAADYYWVGGSGNWTDINHWRTTSGGVSLPSVVPGPTDNVFFDINSGFSASSKTVTIDNIVNCHNITFSASTIVPTLTQIGTQTLNIYGSSEWQVGMGMINVAKIYYRHTGEAKTIKSNGTITGSTNSTVVFEERTSVSLLDDFQVGYELYHNAGTWITNSHQVKIDGRFYANQGNTPRTIEFGSSKIYLTTSNPYFQTNLDVTTINAGTSHIYFTGKVTSNSYGLITYQGQNFYNVTFEEQTNINLSGSANFNQVEFKGNGSISGNNTFKALIFAPAKNYIIEANKKQTITNLFSVNTPACEGWANISSNSYGTTTEIVATSNVSIIVSGTILKNITASGGANFIANNSIGEGVTDGWQIPSIVGQDLYWVGGSGNWNDRTHWSKTSGGTGGYCSPGPNDNTFVDRGSGFTLNDKTITLDKTSYTHNISFVYSSNPPTLTENGSQTLNIYGSSEWQEGMGAINLSNIYYRHTGEVKTIKTNGVKLGTANSSIYFEEENSISLLDDFIVNDELYHQAGTWTTNNHQVTINGRFYAIYGSKPKVINMGSSNFYLPYTVPYFQTNSILTTINAGTSHIHFTDTTSNSYGLIAGENQRYYNVSFDNSSSAGSISAQTGTAYFNQVEFKGNGTINGNNHFYNLILAPTKNYSFPAGATQTITNLLSASTPQCGGWSTINSSKSGSLAKIEAASNVTVNVSGVVMQDISGNGGATFIAQNSIDNGNNNPGWQFPKIAGQELYWVGGSGNWNDKMHWSQSSNGIGGYCVPGPSDNTIFNQGSGFTSANKTITVDNTSYTRNITFSGSAVPPILTQTGSQTINIYGSSEWQNGMGTINLNKIFYRHTGEAKTIKSNDVISGNSAVNIYFEEENTISLLDNYKIGYELYHQAGTWITNNNDVIIYGRFYANSGTKPRTISMGSSNFYLPNNSPYFDTNSAYVTINAGTSQLIFTGITTASYGLSTYDGQRFNNVVFESRANAAINSTKGTTSFNAVTFRGSGSIKGINNIKNLEFSSGKSYTLDASKTQTVENLILGGTPCDVTFVQSSVAGTRANVNVTGTITNFNFGNLKDINASGQLLHFGEQSTIANQNNNNITYDPYNPGAFEGLGADWIDHKIDGSNPLTYILSTSKFYGNSYTTYKWYKIDGLNSSTTNVISTDKEIDIRKFGYGTYEVKVDYSNGNTITCSVNDNILLKGLLKKVLVNPSIRIRVR</sequence>
<evidence type="ECO:0000256" key="1">
    <source>
        <dbReference type="SAM" id="SignalP"/>
    </source>
</evidence>
<dbReference type="Proteomes" id="UP000254737">
    <property type="component" value="Unassembled WGS sequence"/>
</dbReference>
<feature type="chain" id="PRO_5017052334" description="G8 domain-containing protein" evidence="1">
    <location>
        <begin position="19"/>
        <end position="1222"/>
    </location>
</feature>
<protein>
    <recommendedName>
        <fullName evidence="4">G8 domain-containing protein</fullName>
    </recommendedName>
</protein>
<name>A0A376J687_9FLAO</name>
<evidence type="ECO:0000313" key="2">
    <source>
        <dbReference type="EMBL" id="STE54844.1"/>
    </source>
</evidence>
<organism evidence="2 3">
    <name type="scientific">Empedobacter falsenii</name>
    <dbReference type="NCBI Taxonomy" id="343874"/>
    <lineage>
        <taxon>Bacteria</taxon>
        <taxon>Pseudomonadati</taxon>
        <taxon>Bacteroidota</taxon>
        <taxon>Flavobacteriia</taxon>
        <taxon>Flavobacteriales</taxon>
        <taxon>Weeksellaceae</taxon>
        <taxon>Empedobacter</taxon>
    </lineage>
</organism>
<evidence type="ECO:0000313" key="3">
    <source>
        <dbReference type="Proteomes" id="UP000254737"/>
    </source>
</evidence>
<evidence type="ECO:0008006" key="4">
    <source>
        <dbReference type="Google" id="ProtNLM"/>
    </source>
</evidence>
<reference evidence="2 3" key="1">
    <citation type="submission" date="2018-06" db="EMBL/GenBank/DDBJ databases">
        <authorList>
            <consortium name="Pathogen Informatics"/>
            <person name="Doyle S."/>
        </authorList>
    </citation>
    <scope>NUCLEOTIDE SEQUENCE [LARGE SCALE GENOMIC DNA]</scope>
    <source>
        <strain evidence="2 3">NCTC13456</strain>
    </source>
</reference>
<dbReference type="EMBL" id="UFXS01000002">
    <property type="protein sequence ID" value="STE54844.1"/>
    <property type="molecule type" value="Genomic_DNA"/>
</dbReference>
<proteinExistence type="predicted"/>
<feature type="signal peptide" evidence="1">
    <location>
        <begin position="1"/>
        <end position="18"/>
    </location>
</feature>
<dbReference type="STRING" id="343874.GCA_000805695_01578"/>
<dbReference type="AlphaFoldDB" id="A0A376J687"/>
<gene>
    <name evidence="2" type="ORF">NCTC13456_03534</name>
</gene>